<organism evidence="1">
    <name type="scientific">freshwater metagenome</name>
    <dbReference type="NCBI Taxonomy" id="449393"/>
    <lineage>
        <taxon>unclassified sequences</taxon>
        <taxon>metagenomes</taxon>
        <taxon>ecological metagenomes</taxon>
    </lineage>
</organism>
<evidence type="ECO:0000313" key="1">
    <source>
        <dbReference type="EMBL" id="CAB4966529.1"/>
    </source>
</evidence>
<name>A0A6J7LL74_9ZZZZ</name>
<proteinExistence type="predicted"/>
<sequence>MHHLARFTAVAPGGATLRGTVQVTLSKVCQQNGEAILTEAMTTRGLDFESNVWSLER</sequence>
<dbReference type="EMBL" id="CAFBNE010000124">
    <property type="protein sequence ID" value="CAB4966529.1"/>
    <property type="molecule type" value="Genomic_DNA"/>
</dbReference>
<dbReference type="AlphaFoldDB" id="A0A6J7LL74"/>
<gene>
    <name evidence="1" type="ORF">UFOPK3772_02814</name>
</gene>
<reference evidence="1" key="1">
    <citation type="submission" date="2020-05" db="EMBL/GenBank/DDBJ databases">
        <authorList>
            <person name="Chiriac C."/>
            <person name="Salcher M."/>
            <person name="Ghai R."/>
            <person name="Kavagutti S V."/>
        </authorList>
    </citation>
    <scope>NUCLEOTIDE SEQUENCE</scope>
</reference>
<accession>A0A6J7LL74</accession>
<protein>
    <submittedName>
        <fullName evidence="1">Unannotated protein</fullName>
    </submittedName>
</protein>